<dbReference type="Gene3D" id="1.10.10.10">
    <property type="entry name" value="Winged helix-like DNA-binding domain superfamily/Winged helix DNA-binding domain"/>
    <property type="match status" value="1"/>
</dbReference>
<dbReference type="InterPro" id="IPR021153">
    <property type="entry name" value="HrcA_C"/>
</dbReference>
<dbReference type="RefSeq" id="WP_162849819.1">
    <property type="nucleotide sequence ID" value="NZ_QXEV01000012.1"/>
</dbReference>
<evidence type="ECO:0000256" key="3">
    <source>
        <dbReference type="ARBA" id="ARBA00023016"/>
    </source>
</evidence>
<dbReference type="PIRSF" id="PIRSF005485">
    <property type="entry name" value="HrcA"/>
    <property type="match status" value="1"/>
</dbReference>
<comment type="caution">
    <text evidence="7">The sequence shown here is derived from an EMBL/GenBank/DDBJ whole genome shotgun (WGS) entry which is preliminary data.</text>
</comment>
<sequence length="339" mass="38840">MLTDRQKLILKAIIEEYVTTNEPVGSKSLTEKPYLTYSSATIRYEMQHLEETGYLKKTHTSSGRVPSEMGYRYYVDHLVIRDEVVSEYFQYVDDILDNKLITKEEAIKKLTNFLSDLTGYYTAIIGTSSELAKVLKMEIVPLESTSEAVLLIVTSTGDVESHKIYIPQGYKMDDLMRIISMFDTAMYGRSIYEIRDVLSKEAAKPRIRQMVDFQDDILNFMIKSFENFLKGETYDAGLSKLFSQPEFQDREVIQKVIAAINSEVMKSFTTQEIQGIKIHIGSENLCNGLEECSIITIPYAINENEMGTILFVGPTRMNYRATIPLLEYVANSMKKLDKR</sequence>
<name>A0A397RPW6_9MOLU</name>
<dbReference type="HAMAP" id="MF_00081">
    <property type="entry name" value="HrcA"/>
    <property type="match status" value="1"/>
</dbReference>
<dbReference type="GO" id="GO:0003677">
    <property type="term" value="F:DNA binding"/>
    <property type="evidence" value="ECO:0007669"/>
    <property type="project" value="InterPro"/>
</dbReference>
<dbReference type="SUPFAM" id="SSF46785">
    <property type="entry name" value="Winged helix' DNA-binding domain"/>
    <property type="match status" value="1"/>
</dbReference>
<evidence type="ECO:0000256" key="5">
    <source>
        <dbReference type="HAMAP-Rule" id="MF_00081"/>
    </source>
</evidence>
<reference evidence="7 8" key="1">
    <citation type="submission" date="2018-08" db="EMBL/GenBank/DDBJ databases">
        <title>Genomic Encyclopedia of Archaeal and Bacterial Type Strains, Phase II (KMG-II): from individual species to whole genera.</title>
        <authorList>
            <person name="Goeker M."/>
        </authorList>
    </citation>
    <scope>NUCLEOTIDE SEQUENCE [LARGE SCALE GENOMIC DNA]</scope>
    <source>
        <strain evidence="7 8">ATCC 27112</strain>
    </source>
</reference>
<dbReference type="InterPro" id="IPR036388">
    <property type="entry name" value="WH-like_DNA-bd_sf"/>
</dbReference>
<protein>
    <recommendedName>
        <fullName evidence="5">Heat-inducible transcription repressor HrcA</fullName>
    </recommendedName>
</protein>
<dbReference type="FunCoup" id="A0A397RPW6">
    <property type="interactions" value="135"/>
</dbReference>
<dbReference type="InterPro" id="IPR036390">
    <property type="entry name" value="WH_DNA-bd_sf"/>
</dbReference>
<dbReference type="Gene3D" id="3.30.390.60">
    <property type="entry name" value="Heat-inducible transcription repressor hrca homolog, domain 3"/>
    <property type="match status" value="1"/>
</dbReference>
<dbReference type="InterPro" id="IPR023120">
    <property type="entry name" value="WHTH_transcript_rep_HrcA_IDD"/>
</dbReference>
<keyword evidence="4 5" id="KW-0804">Transcription</keyword>
<evidence type="ECO:0000313" key="8">
    <source>
        <dbReference type="Proteomes" id="UP000266506"/>
    </source>
</evidence>
<evidence type="ECO:0000256" key="1">
    <source>
        <dbReference type="ARBA" id="ARBA00022491"/>
    </source>
</evidence>
<evidence type="ECO:0000256" key="4">
    <source>
        <dbReference type="ARBA" id="ARBA00023163"/>
    </source>
</evidence>
<dbReference type="InParanoid" id="A0A397RPW6"/>
<gene>
    <name evidence="5" type="primary">hrcA</name>
    <name evidence="7" type="ORF">EI71_01224</name>
</gene>
<feature type="domain" description="Heat-inducible transcription repressor HrcA C-terminal" evidence="6">
    <location>
        <begin position="104"/>
        <end position="323"/>
    </location>
</feature>
<dbReference type="PANTHER" id="PTHR34824:SF1">
    <property type="entry name" value="HEAT-INDUCIBLE TRANSCRIPTION REPRESSOR HRCA"/>
    <property type="match status" value="1"/>
</dbReference>
<dbReference type="PANTHER" id="PTHR34824">
    <property type="entry name" value="HEAT-INDUCIBLE TRANSCRIPTION REPRESSOR HRCA"/>
    <property type="match status" value="1"/>
</dbReference>
<dbReference type="GO" id="GO:0045892">
    <property type="term" value="P:negative regulation of DNA-templated transcription"/>
    <property type="evidence" value="ECO:0007669"/>
    <property type="project" value="UniProtKB-UniRule"/>
</dbReference>
<comment type="function">
    <text evidence="5">Negative regulator of class I heat shock genes (grpE-dnaK-dnaJ and groELS operons). Prevents heat-shock induction of these operons.</text>
</comment>
<keyword evidence="1 5" id="KW-0678">Repressor</keyword>
<dbReference type="NCBIfam" id="TIGR00331">
    <property type="entry name" value="hrcA"/>
    <property type="match status" value="1"/>
</dbReference>
<dbReference type="Pfam" id="PF01628">
    <property type="entry name" value="HrcA"/>
    <property type="match status" value="1"/>
</dbReference>
<dbReference type="EMBL" id="QXEV01000012">
    <property type="protein sequence ID" value="RIA75738.1"/>
    <property type="molecule type" value="Genomic_DNA"/>
</dbReference>
<dbReference type="Proteomes" id="UP000266506">
    <property type="component" value="Unassembled WGS sequence"/>
</dbReference>
<organism evidence="7 8">
    <name type="scientific">Anaeroplasma bactoclasticum</name>
    <dbReference type="NCBI Taxonomy" id="2088"/>
    <lineage>
        <taxon>Bacteria</taxon>
        <taxon>Bacillati</taxon>
        <taxon>Mycoplasmatota</taxon>
        <taxon>Mollicutes</taxon>
        <taxon>Anaeroplasmatales</taxon>
        <taxon>Anaeroplasmataceae</taxon>
        <taxon>Anaeroplasma</taxon>
    </lineage>
</organism>
<evidence type="ECO:0000313" key="7">
    <source>
        <dbReference type="EMBL" id="RIA75738.1"/>
    </source>
</evidence>
<keyword evidence="2 5" id="KW-0805">Transcription regulation</keyword>
<dbReference type="InterPro" id="IPR029016">
    <property type="entry name" value="GAF-like_dom_sf"/>
</dbReference>
<keyword evidence="8" id="KW-1185">Reference proteome</keyword>
<proteinExistence type="inferred from homology"/>
<dbReference type="SUPFAM" id="SSF55781">
    <property type="entry name" value="GAF domain-like"/>
    <property type="match status" value="1"/>
</dbReference>
<evidence type="ECO:0000256" key="2">
    <source>
        <dbReference type="ARBA" id="ARBA00023015"/>
    </source>
</evidence>
<dbReference type="InterPro" id="IPR002571">
    <property type="entry name" value="HrcA"/>
</dbReference>
<accession>A0A397RPW6</accession>
<dbReference type="Gene3D" id="3.30.450.40">
    <property type="match status" value="1"/>
</dbReference>
<evidence type="ECO:0000259" key="6">
    <source>
        <dbReference type="Pfam" id="PF01628"/>
    </source>
</evidence>
<keyword evidence="3 5" id="KW-0346">Stress response</keyword>
<comment type="similarity">
    <text evidence="5">Belongs to the HrcA family.</text>
</comment>
<dbReference type="AlphaFoldDB" id="A0A397RPW6"/>